<comment type="cofactor">
    <cofactor evidence="14 15">
        <name>Mn(2+)</name>
        <dbReference type="ChEBI" id="CHEBI:29035"/>
    </cofactor>
    <cofactor evidence="14 15">
        <name>Mg(2+)</name>
        <dbReference type="ChEBI" id="CHEBI:18420"/>
    </cofactor>
    <text evidence="14 15">Manganese or magnesium. Binds 1 divalent metal ion per monomer in the absence of substrate. May bind a second metal ion after substrate binding.</text>
</comment>
<feature type="binding site" evidence="14 15">
    <location>
        <position position="99"/>
    </location>
    <ligand>
        <name>a divalent metal cation</name>
        <dbReference type="ChEBI" id="CHEBI:60240"/>
    </ligand>
</feature>
<evidence type="ECO:0000256" key="8">
    <source>
        <dbReference type="ARBA" id="ARBA00022490"/>
    </source>
</evidence>
<evidence type="ECO:0000256" key="15">
    <source>
        <dbReference type="PROSITE-ProRule" id="PRU01319"/>
    </source>
</evidence>
<keyword evidence="8 14" id="KW-0963">Cytoplasm</keyword>
<dbReference type="Gene3D" id="3.30.310.10">
    <property type="entry name" value="TATA-Binding Protein"/>
    <property type="match status" value="1"/>
</dbReference>
<dbReference type="NCBIfam" id="TIGR00716">
    <property type="entry name" value="rnhC"/>
    <property type="match status" value="1"/>
</dbReference>
<dbReference type="PROSITE" id="PS51975">
    <property type="entry name" value="RNASE_H_2"/>
    <property type="match status" value="1"/>
</dbReference>
<dbReference type="InterPro" id="IPR012295">
    <property type="entry name" value="TBP_dom_sf"/>
</dbReference>
<feature type="binding site" evidence="14 15">
    <location>
        <position position="100"/>
    </location>
    <ligand>
        <name>a divalent metal cation</name>
        <dbReference type="ChEBI" id="CHEBI:60240"/>
    </ligand>
</feature>
<dbReference type="InterPro" id="IPR001352">
    <property type="entry name" value="RNase_HII/HIII"/>
</dbReference>
<evidence type="ECO:0000256" key="5">
    <source>
        <dbReference type="ARBA" id="ARBA00008378"/>
    </source>
</evidence>
<gene>
    <name evidence="14" type="primary">rnhC</name>
    <name evidence="17" type="ORF">BCR25_02515</name>
</gene>
<dbReference type="EC" id="3.1.26.4" evidence="6 14"/>
<dbReference type="GO" id="GO:0032299">
    <property type="term" value="C:ribonuclease H2 complex"/>
    <property type="evidence" value="ECO:0007669"/>
    <property type="project" value="TreeGrafter"/>
</dbReference>
<evidence type="ECO:0000256" key="1">
    <source>
        <dbReference type="ARBA" id="ARBA00000077"/>
    </source>
</evidence>
<keyword evidence="11 14" id="KW-0255">Endonuclease</keyword>
<dbReference type="GO" id="GO:0043137">
    <property type="term" value="P:DNA replication, removal of RNA primer"/>
    <property type="evidence" value="ECO:0007669"/>
    <property type="project" value="TreeGrafter"/>
</dbReference>
<dbReference type="CDD" id="cd14796">
    <property type="entry name" value="RNAse_HIII_N"/>
    <property type="match status" value="1"/>
</dbReference>
<evidence type="ECO:0000256" key="10">
    <source>
        <dbReference type="ARBA" id="ARBA00022723"/>
    </source>
</evidence>
<keyword evidence="12 14" id="KW-0378">Hydrolase</keyword>
<dbReference type="HAMAP" id="MF_00053">
    <property type="entry name" value="RNase_HIII"/>
    <property type="match status" value="1"/>
</dbReference>
<dbReference type="Pfam" id="PF01351">
    <property type="entry name" value="RNase_HII"/>
    <property type="match status" value="1"/>
</dbReference>
<dbReference type="InterPro" id="IPR004641">
    <property type="entry name" value="RNase_HIII"/>
</dbReference>
<evidence type="ECO:0000256" key="6">
    <source>
        <dbReference type="ARBA" id="ARBA00012180"/>
    </source>
</evidence>
<comment type="similarity">
    <text evidence="5 14">Belongs to the RNase HII family. RnhC subfamily.</text>
</comment>
<evidence type="ECO:0000256" key="9">
    <source>
        <dbReference type="ARBA" id="ARBA00022722"/>
    </source>
</evidence>
<name>A0A1E5H6V1_9ENTE</name>
<protein>
    <recommendedName>
        <fullName evidence="7 14">Ribonuclease HIII</fullName>
        <shortName evidence="14">RNase HIII</shortName>
        <ecNumber evidence="6 14">3.1.26.4</ecNumber>
    </recommendedName>
</protein>
<dbReference type="GO" id="GO:0004523">
    <property type="term" value="F:RNA-DNA hybrid ribonuclease activity"/>
    <property type="evidence" value="ECO:0007669"/>
    <property type="project" value="UniProtKB-UniRule"/>
</dbReference>
<dbReference type="InterPro" id="IPR024568">
    <property type="entry name" value="RNase_HIII_N"/>
</dbReference>
<dbReference type="GO" id="GO:0000287">
    <property type="term" value="F:magnesium ion binding"/>
    <property type="evidence" value="ECO:0007669"/>
    <property type="project" value="UniProtKB-UniRule"/>
</dbReference>
<evidence type="ECO:0000256" key="3">
    <source>
        <dbReference type="ARBA" id="ARBA00004065"/>
    </source>
</evidence>
<evidence type="ECO:0000256" key="11">
    <source>
        <dbReference type="ARBA" id="ARBA00022759"/>
    </source>
</evidence>
<feature type="domain" description="RNase H type-2" evidence="16">
    <location>
        <begin position="93"/>
        <end position="309"/>
    </location>
</feature>
<dbReference type="RefSeq" id="WP_069662016.1">
    <property type="nucleotide sequence ID" value="NZ_JBHUJJ010000001.1"/>
</dbReference>
<comment type="cofactor">
    <cofactor evidence="2">
        <name>Mg(2+)</name>
        <dbReference type="ChEBI" id="CHEBI:18420"/>
    </cofactor>
</comment>
<dbReference type="PIRSF" id="PIRSF037748">
    <property type="entry name" value="RnhC"/>
    <property type="match status" value="1"/>
</dbReference>
<proteinExistence type="inferred from homology"/>
<evidence type="ECO:0000256" key="13">
    <source>
        <dbReference type="ARBA" id="ARBA00022842"/>
    </source>
</evidence>
<dbReference type="EMBL" id="MIJY01000001">
    <property type="protein sequence ID" value="OEG20708.1"/>
    <property type="molecule type" value="Genomic_DNA"/>
</dbReference>
<keyword evidence="9 14" id="KW-0540">Nuclease</keyword>
<dbReference type="Pfam" id="PF11858">
    <property type="entry name" value="DUF3378"/>
    <property type="match status" value="1"/>
</dbReference>
<dbReference type="GO" id="GO:0006298">
    <property type="term" value="P:mismatch repair"/>
    <property type="evidence" value="ECO:0007669"/>
    <property type="project" value="TreeGrafter"/>
</dbReference>
<dbReference type="OrthoDB" id="9777935at2"/>
<dbReference type="CDD" id="cd06590">
    <property type="entry name" value="RNase_HII_bacteria_HIII_like"/>
    <property type="match status" value="1"/>
</dbReference>
<comment type="subcellular location">
    <subcellularLocation>
        <location evidence="4 14">Cytoplasm</location>
    </subcellularLocation>
</comment>
<dbReference type="InterPro" id="IPR024567">
    <property type="entry name" value="RNase_HII/HIII_dom"/>
</dbReference>
<evidence type="ECO:0000256" key="14">
    <source>
        <dbReference type="HAMAP-Rule" id="MF_00053"/>
    </source>
</evidence>
<dbReference type="AlphaFoldDB" id="A0A1E5H6V1"/>
<comment type="function">
    <text evidence="3 14">Endonuclease that specifically degrades the RNA of RNA-DNA hybrids.</text>
</comment>
<dbReference type="PANTHER" id="PTHR10954">
    <property type="entry name" value="RIBONUCLEASE H2 SUBUNIT A"/>
    <property type="match status" value="1"/>
</dbReference>
<evidence type="ECO:0000256" key="7">
    <source>
        <dbReference type="ARBA" id="ARBA00021407"/>
    </source>
</evidence>
<feature type="binding site" evidence="14 15">
    <location>
        <position position="203"/>
    </location>
    <ligand>
        <name>a divalent metal cation</name>
        <dbReference type="ChEBI" id="CHEBI:60240"/>
    </ligand>
</feature>
<keyword evidence="10 14" id="KW-0479">Metal-binding</keyword>
<comment type="caution">
    <text evidence="17">The sequence shown here is derived from an EMBL/GenBank/DDBJ whole genome shotgun (WGS) entry which is preliminary data.</text>
</comment>
<dbReference type="Proteomes" id="UP000095094">
    <property type="component" value="Unassembled WGS sequence"/>
</dbReference>
<dbReference type="PANTHER" id="PTHR10954:SF23">
    <property type="entry name" value="RIBONUCLEASE"/>
    <property type="match status" value="1"/>
</dbReference>
<dbReference type="FunFam" id="3.30.420.10:FF:000047">
    <property type="entry name" value="Ribonuclease HIII"/>
    <property type="match status" value="1"/>
</dbReference>
<reference evidence="18" key="1">
    <citation type="submission" date="2016-09" db="EMBL/GenBank/DDBJ databases">
        <authorList>
            <person name="Gulvik C.A."/>
        </authorList>
    </citation>
    <scope>NUCLEOTIDE SEQUENCE [LARGE SCALE GENOMIC DNA]</scope>
    <source>
        <strain evidence="18">LMG 8895</strain>
    </source>
</reference>
<evidence type="ECO:0000313" key="17">
    <source>
        <dbReference type="EMBL" id="OEG20708.1"/>
    </source>
</evidence>
<dbReference type="InterPro" id="IPR036397">
    <property type="entry name" value="RNaseH_sf"/>
</dbReference>
<dbReference type="GO" id="GO:0005737">
    <property type="term" value="C:cytoplasm"/>
    <property type="evidence" value="ECO:0007669"/>
    <property type="project" value="UniProtKB-SubCell"/>
</dbReference>
<organism evidence="17 18">
    <name type="scientific">Enterococcus termitis</name>
    <dbReference type="NCBI Taxonomy" id="332950"/>
    <lineage>
        <taxon>Bacteria</taxon>
        <taxon>Bacillati</taxon>
        <taxon>Bacillota</taxon>
        <taxon>Bacilli</taxon>
        <taxon>Lactobacillales</taxon>
        <taxon>Enterococcaceae</taxon>
        <taxon>Enterococcus</taxon>
    </lineage>
</organism>
<dbReference type="SUPFAM" id="SSF53098">
    <property type="entry name" value="Ribonuclease H-like"/>
    <property type="match status" value="1"/>
</dbReference>
<comment type="catalytic activity">
    <reaction evidence="1 14 15">
        <text>Endonucleolytic cleavage to 5'-phosphomonoester.</text>
        <dbReference type="EC" id="3.1.26.4"/>
    </reaction>
</comment>
<keyword evidence="13 14" id="KW-0460">Magnesium</keyword>
<sequence>MSQTQVIKVTKNTMQKMKSFYEKNCLNKNVPYSEFIAKVGNTTITAYTSGKVVFQGPAAEKTAAKWGTPTSTKGKTATKSKNAPTLPENFSQLSVLGSDEVGNGSYFGPVTVCAAYVDKTMVAKLKALGVRDSKELTDPQIVQLSSVIKELIPFKLLIVEPEKYNQIQPKYNAVHMKVALHNQAIHLLLNEIAPTKPKAILIDQFTPEANYKKYVRNEQNQVSEKLYFITKGEQYHVAVAAASIISRAAFLEELEKESTELGFNVPSGAGSTSDKVAAKVLKKGGMELLSKYVKLHFANTEKAKKLAEK</sequence>
<evidence type="ECO:0000256" key="2">
    <source>
        <dbReference type="ARBA" id="ARBA00001946"/>
    </source>
</evidence>
<evidence type="ECO:0000256" key="12">
    <source>
        <dbReference type="ARBA" id="ARBA00022801"/>
    </source>
</evidence>
<dbReference type="Gene3D" id="3.30.420.10">
    <property type="entry name" value="Ribonuclease H-like superfamily/Ribonuclease H"/>
    <property type="match status" value="1"/>
</dbReference>
<dbReference type="PATRIC" id="fig|332950.4.peg.57"/>
<keyword evidence="18" id="KW-1185">Reference proteome</keyword>
<evidence type="ECO:0000259" key="16">
    <source>
        <dbReference type="PROSITE" id="PS51975"/>
    </source>
</evidence>
<evidence type="ECO:0000313" key="18">
    <source>
        <dbReference type="Proteomes" id="UP000095094"/>
    </source>
</evidence>
<dbReference type="GO" id="GO:0003723">
    <property type="term" value="F:RNA binding"/>
    <property type="evidence" value="ECO:0007669"/>
    <property type="project" value="UniProtKB-UniRule"/>
</dbReference>
<evidence type="ECO:0000256" key="4">
    <source>
        <dbReference type="ARBA" id="ARBA00004496"/>
    </source>
</evidence>
<accession>A0A1E5H6V1</accession>
<dbReference type="InterPro" id="IPR012337">
    <property type="entry name" value="RNaseH-like_sf"/>
</dbReference>